<evidence type="ECO:0000313" key="2">
    <source>
        <dbReference type="Proteomes" id="UP000054558"/>
    </source>
</evidence>
<evidence type="ECO:0000313" key="1">
    <source>
        <dbReference type="EMBL" id="GAQ90101.1"/>
    </source>
</evidence>
<reference evidence="1 2" key="1">
    <citation type="journal article" date="2014" name="Nat. Commun.">
        <title>Klebsormidium flaccidum genome reveals primary factors for plant terrestrial adaptation.</title>
        <authorList>
            <person name="Hori K."/>
            <person name="Maruyama F."/>
            <person name="Fujisawa T."/>
            <person name="Togashi T."/>
            <person name="Yamamoto N."/>
            <person name="Seo M."/>
            <person name="Sato S."/>
            <person name="Yamada T."/>
            <person name="Mori H."/>
            <person name="Tajima N."/>
            <person name="Moriyama T."/>
            <person name="Ikeuchi M."/>
            <person name="Watanabe M."/>
            <person name="Wada H."/>
            <person name="Kobayashi K."/>
            <person name="Saito M."/>
            <person name="Masuda T."/>
            <person name="Sasaki-Sekimoto Y."/>
            <person name="Mashiguchi K."/>
            <person name="Awai K."/>
            <person name="Shimojima M."/>
            <person name="Masuda S."/>
            <person name="Iwai M."/>
            <person name="Nobusawa T."/>
            <person name="Narise T."/>
            <person name="Kondo S."/>
            <person name="Saito H."/>
            <person name="Sato R."/>
            <person name="Murakawa M."/>
            <person name="Ihara Y."/>
            <person name="Oshima-Yamada Y."/>
            <person name="Ohtaka K."/>
            <person name="Satoh M."/>
            <person name="Sonobe K."/>
            <person name="Ishii M."/>
            <person name="Ohtani R."/>
            <person name="Kanamori-Sato M."/>
            <person name="Honoki R."/>
            <person name="Miyazaki D."/>
            <person name="Mochizuki H."/>
            <person name="Umetsu J."/>
            <person name="Higashi K."/>
            <person name="Shibata D."/>
            <person name="Kamiya Y."/>
            <person name="Sato N."/>
            <person name="Nakamura Y."/>
            <person name="Tabata S."/>
            <person name="Ida S."/>
            <person name="Kurokawa K."/>
            <person name="Ohta H."/>
        </authorList>
    </citation>
    <scope>NUCLEOTIDE SEQUENCE [LARGE SCALE GENOMIC DNA]</scope>
    <source>
        <strain evidence="1 2">NIES-2285</strain>
    </source>
</reference>
<organism evidence="1 2">
    <name type="scientific">Klebsormidium nitens</name>
    <name type="common">Green alga</name>
    <name type="synonym">Ulothrix nitens</name>
    <dbReference type="NCBI Taxonomy" id="105231"/>
    <lineage>
        <taxon>Eukaryota</taxon>
        <taxon>Viridiplantae</taxon>
        <taxon>Streptophyta</taxon>
        <taxon>Klebsormidiophyceae</taxon>
        <taxon>Klebsormidiales</taxon>
        <taxon>Klebsormidiaceae</taxon>
        <taxon>Klebsormidium</taxon>
    </lineage>
</organism>
<dbReference type="EMBL" id="DF237549">
    <property type="protein sequence ID" value="GAQ90101.1"/>
    <property type="molecule type" value="Genomic_DNA"/>
</dbReference>
<dbReference type="OMA" id="EMGACDK"/>
<dbReference type="SUPFAM" id="SSF53254">
    <property type="entry name" value="Phosphoglycerate mutase-like"/>
    <property type="match status" value="1"/>
</dbReference>
<accession>A0A1Y1ILS9</accession>
<protein>
    <submittedName>
        <fullName evidence="1">Histidine phosphatase</fullName>
    </submittedName>
</protein>
<proteinExistence type="predicted"/>
<sequence>MQEALVREESLVSSSSEVRRSQLLRALLLGAGACAAGEWEESAAATGLILLPPAKLTNEYFLVRAGESEVETQGFIMTNPVAKTSMDSGLSKLGRQQVLSTIQQLQDLGACTANCWIWPSITQRAYQTAELVASAFTVGRSRIVPEYSFLDARGLGSYEGRSLAQIQEVYESDRESAFYRPPAFVDGTPNESVNDVLVRVRQLMSILETQYQGDQVVIVSPDSDNLSVLQAALLGLDLRQHSSLAFRPGEVRKVVLSGEAPPRPTSGFFKCKQLRNRQWDCTV</sequence>
<dbReference type="Pfam" id="PF00300">
    <property type="entry name" value="His_Phos_1"/>
    <property type="match status" value="1"/>
</dbReference>
<dbReference type="OrthoDB" id="4531at2759"/>
<keyword evidence="2" id="KW-1185">Reference proteome</keyword>
<dbReference type="Proteomes" id="UP000054558">
    <property type="component" value="Unassembled WGS sequence"/>
</dbReference>
<dbReference type="AlphaFoldDB" id="A0A1Y1ILS9"/>
<dbReference type="PANTHER" id="PTHR47580">
    <property type="entry name" value="PHOSPHOGLYCERATE MUTASE FAMILY PROTEIN"/>
    <property type="match status" value="1"/>
</dbReference>
<dbReference type="Gene3D" id="3.40.50.1240">
    <property type="entry name" value="Phosphoglycerate mutase-like"/>
    <property type="match status" value="1"/>
</dbReference>
<dbReference type="PANTHER" id="PTHR47580:SF1">
    <property type="entry name" value="PHOSPHOGLYCERATE MUTASE FAMILY PROTEIN"/>
    <property type="match status" value="1"/>
</dbReference>
<dbReference type="InterPro" id="IPR013078">
    <property type="entry name" value="His_Pase_superF_clade-1"/>
</dbReference>
<dbReference type="InterPro" id="IPR029033">
    <property type="entry name" value="His_PPase_superfam"/>
</dbReference>
<gene>
    <name evidence="1" type="ORF">KFL_006000050</name>
</gene>
<name>A0A1Y1ILS9_KLENI</name>